<dbReference type="EMBL" id="JAATIQ010000012">
    <property type="protein sequence ID" value="KAF4401509.1"/>
    <property type="molecule type" value="Genomic_DNA"/>
</dbReference>
<reference evidence="2 3" key="1">
    <citation type="journal article" date="2020" name="bioRxiv">
        <title>Sequence and annotation of 42 cannabis genomes reveals extensive copy number variation in cannabinoid synthesis and pathogen resistance genes.</title>
        <authorList>
            <person name="Mckernan K.J."/>
            <person name="Helbert Y."/>
            <person name="Kane L.T."/>
            <person name="Ebling H."/>
            <person name="Zhang L."/>
            <person name="Liu B."/>
            <person name="Eaton Z."/>
            <person name="Mclaughlin S."/>
            <person name="Kingan S."/>
            <person name="Baybayan P."/>
            <person name="Concepcion G."/>
            <person name="Jordan M."/>
            <person name="Riva A."/>
            <person name="Barbazuk W."/>
            <person name="Harkins T."/>
        </authorList>
    </citation>
    <scope>NUCLEOTIDE SEQUENCE [LARGE SCALE GENOMIC DNA]</scope>
    <source>
        <strain evidence="3">cv. Jamaican Lion 4</strain>
        <tissue evidence="2">Leaf</tissue>
    </source>
</reference>
<comment type="caution">
    <text evidence="2">The sequence shown here is derived from an EMBL/GenBank/DDBJ whole genome shotgun (WGS) entry which is preliminary data.</text>
</comment>
<dbReference type="PROSITE" id="PS51257">
    <property type="entry name" value="PROKAR_LIPOPROTEIN"/>
    <property type="match status" value="1"/>
</dbReference>
<proteinExistence type="inferred from homology"/>
<evidence type="ECO:0000256" key="1">
    <source>
        <dbReference type="ARBA" id="ARBA00007626"/>
    </source>
</evidence>
<dbReference type="AlphaFoldDB" id="A0A7J6I330"/>
<organism evidence="2 3">
    <name type="scientific">Cannabis sativa</name>
    <name type="common">Hemp</name>
    <name type="synonym">Marijuana</name>
    <dbReference type="NCBI Taxonomy" id="3483"/>
    <lineage>
        <taxon>Eukaryota</taxon>
        <taxon>Viridiplantae</taxon>
        <taxon>Streptophyta</taxon>
        <taxon>Embryophyta</taxon>
        <taxon>Tracheophyta</taxon>
        <taxon>Spermatophyta</taxon>
        <taxon>Magnoliopsida</taxon>
        <taxon>eudicotyledons</taxon>
        <taxon>Gunneridae</taxon>
        <taxon>Pentapetalae</taxon>
        <taxon>rosids</taxon>
        <taxon>fabids</taxon>
        <taxon>Rosales</taxon>
        <taxon>Cannabaceae</taxon>
        <taxon>Cannabis</taxon>
    </lineage>
</organism>
<evidence type="ECO:0008006" key="4">
    <source>
        <dbReference type="Google" id="ProtNLM"/>
    </source>
</evidence>
<comment type="similarity">
    <text evidence="1">Belongs to the PPR family. P subfamily.</text>
</comment>
<gene>
    <name evidence="2" type="ORF">G4B88_001703</name>
</gene>
<evidence type="ECO:0000313" key="3">
    <source>
        <dbReference type="Proteomes" id="UP000583929"/>
    </source>
</evidence>
<name>A0A7J6I330_CANSA</name>
<evidence type="ECO:0000313" key="2">
    <source>
        <dbReference type="EMBL" id="KAF4401509.1"/>
    </source>
</evidence>
<dbReference type="PANTHER" id="PTHR46598">
    <property type="entry name" value="BNAC05G43320D PROTEIN"/>
    <property type="match status" value="1"/>
</dbReference>
<dbReference type="PANTHER" id="PTHR46598:SF1">
    <property type="entry name" value="OS10G0422566 PROTEIN"/>
    <property type="match status" value="1"/>
</dbReference>
<dbReference type="Gene3D" id="1.25.40.10">
    <property type="entry name" value="Tetratricopeptide repeat domain"/>
    <property type="match status" value="1"/>
</dbReference>
<keyword evidence="3" id="KW-1185">Reference proteome</keyword>
<sequence>MKPNATTFNITLASCLLFRTHRKAEQLINMMPRVGVRLDTDLLIVMAHIYERNGRREELRKLQHYINDAHNLSDIQLRQFYNSFLQCHLRLGDLCFASNMVLELLRKAKEARSSFVIASMVVDVVENDGKYSCVLGFRPTSSHEESRCLKYDRPFKIYVMSYEEYLRDWNFVKLDTEAKEC</sequence>
<dbReference type="Proteomes" id="UP000583929">
    <property type="component" value="Unassembled WGS sequence"/>
</dbReference>
<accession>A0A7J6I330</accession>
<dbReference type="InterPro" id="IPR011990">
    <property type="entry name" value="TPR-like_helical_dom_sf"/>
</dbReference>
<protein>
    <recommendedName>
        <fullName evidence="4">Pentatricopeptide repeat-containing protein</fullName>
    </recommendedName>
</protein>